<comment type="subunit">
    <text evidence="7">Homodimer.</text>
</comment>
<keyword evidence="6 7" id="KW-0663">Pyridoxal phosphate</keyword>
<comment type="subcellular location">
    <subcellularLocation>
        <location evidence="7">Cytoplasm</location>
    </subcellularLocation>
</comment>
<feature type="binding site" evidence="7">
    <location>
        <begin position="120"/>
        <end position="122"/>
    </location>
    <ligand>
        <name>(6S)-5,6,7,8-tetrahydrofolate</name>
        <dbReference type="ChEBI" id="CHEBI:57453"/>
    </ligand>
</feature>
<comment type="cofactor">
    <cofactor evidence="1 7">
        <name>pyridoxal 5'-phosphate</name>
        <dbReference type="ChEBI" id="CHEBI:597326"/>
    </cofactor>
</comment>
<proteinExistence type="inferred from homology"/>
<dbReference type="EMBL" id="JARQBN010000009">
    <property type="protein sequence ID" value="MDT2828113.1"/>
    <property type="molecule type" value="Genomic_DNA"/>
</dbReference>
<name>A0ABU3FR44_9ENTE</name>
<feature type="site" description="Plays an important role in substrate specificity" evidence="7">
    <location>
        <position position="224"/>
    </location>
</feature>
<dbReference type="EC" id="2.1.2.1" evidence="7"/>
<feature type="domain" description="Serine hydroxymethyltransferase-like" evidence="8">
    <location>
        <begin position="5"/>
        <end position="381"/>
    </location>
</feature>
<gene>
    <name evidence="7" type="primary">glyA</name>
    <name evidence="9" type="ORF">P7H59_06535</name>
</gene>
<dbReference type="CDD" id="cd00378">
    <property type="entry name" value="SHMT"/>
    <property type="match status" value="1"/>
</dbReference>
<dbReference type="PROSITE" id="PS00096">
    <property type="entry name" value="SHMT"/>
    <property type="match status" value="1"/>
</dbReference>
<sequence>MDYKALDPELWGAIKDEGQRQEQNLELIASENIVSEAVRMAQGSVLTNKYAEGYPGRRYYGGCEFIDVVENLAIDRAKELFDAKFANVQAHSGSQANQAAYFSLIEPGDTVLGMDLSAGGHLTHGSPVNVSGKLYHFGSYGVDPHTETIDYEVVRILARKHQPKLIVAGASAYSRIIDFARFREIADEVGAKLMVDMAHIAGLVATGLHPNPVPYADVVTSTTHKTLRGPRGGLILTNDPEMAKKINSAVFPGLQGGPLEHVIAAKAVAFKEALAPDFKTYSEQVLKNIQAMVKVFNQTPETRIISGGSDNHLFLLEVTGFDITGREAEELLDQVHITVNKNSIPFESKSFRETSGVRIGTAAITSRGFKEEDAKRVAELIVEALRSKGDEAKLDEVRKAVLELTDAHPIQASLD</sequence>
<dbReference type="Gene3D" id="3.90.1150.10">
    <property type="entry name" value="Aspartate Aminotransferase, domain 1"/>
    <property type="match status" value="1"/>
</dbReference>
<comment type="function">
    <text evidence="7">Catalyzes the reversible interconversion of serine and glycine with tetrahydrofolate (THF) serving as the one-carbon carrier. This reaction serves as the major source of one-carbon groups required for the biosynthesis of purines, thymidylate, methionine, and other important biomolecules. Also exhibits THF-independent aldolase activity toward beta-hydroxyamino acids, producing glycine and aldehydes, via a retro-aldol mechanism.</text>
</comment>
<evidence type="ECO:0000256" key="4">
    <source>
        <dbReference type="ARBA" id="ARBA00022605"/>
    </source>
</evidence>
<evidence type="ECO:0000256" key="1">
    <source>
        <dbReference type="ARBA" id="ARBA00001933"/>
    </source>
</evidence>
<comment type="catalytic activity">
    <reaction evidence="7">
        <text>(6R)-5,10-methylene-5,6,7,8-tetrahydrofolate + glycine + H2O = (6S)-5,6,7,8-tetrahydrofolate + L-serine</text>
        <dbReference type="Rhea" id="RHEA:15481"/>
        <dbReference type="ChEBI" id="CHEBI:15377"/>
        <dbReference type="ChEBI" id="CHEBI:15636"/>
        <dbReference type="ChEBI" id="CHEBI:33384"/>
        <dbReference type="ChEBI" id="CHEBI:57305"/>
        <dbReference type="ChEBI" id="CHEBI:57453"/>
        <dbReference type="EC" id="2.1.2.1"/>
    </reaction>
</comment>
<dbReference type="Pfam" id="PF00464">
    <property type="entry name" value="SHMT"/>
    <property type="match status" value="1"/>
</dbReference>
<dbReference type="InterPro" id="IPR015422">
    <property type="entry name" value="PyrdxlP-dep_Trfase_small"/>
</dbReference>
<keyword evidence="3 7" id="KW-0554">One-carbon metabolism</keyword>
<comment type="caution">
    <text evidence="7">Lacks conserved residue(s) required for the propagation of feature annotation.</text>
</comment>
<accession>A0ABU3FR44</accession>
<dbReference type="Gene3D" id="3.40.640.10">
    <property type="entry name" value="Type I PLP-dependent aspartate aminotransferase-like (Major domain)"/>
    <property type="match status" value="1"/>
</dbReference>
<protein>
    <recommendedName>
        <fullName evidence="7">Serine hydroxymethyltransferase</fullName>
        <shortName evidence="7">SHMT</shortName>
        <shortName evidence="7">Serine methylase</shortName>
        <ecNumber evidence="7">2.1.2.1</ecNumber>
    </recommendedName>
</protein>
<dbReference type="Proteomes" id="UP001265301">
    <property type="component" value="Unassembled WGS sequence"/>
</dbReference>
<evidence type="ECO:0000256" key="7">
    <source>
        <dbReference type="HAMAP-Rule" id="MF_00051"/>
    </source>
</evidence>
<evidence type="ECO:0000256" key="2">
    <source>
        <dbReference type="ARBA" id="ARBA00006376"/>
    </source>
</evidence>
<dbReference type="RefSeq" id="WP_311819008.1">
    <property type="nucleotide sequence ID" value="NZ_JARQBN010000009.1"/>
</dbReference>
<comment type="similarity">
    <text evidence="2 7">Belongs to the SHMT family.</text>
</comment>
<evidence type="ECO:0000256" key="3">
    <source>
        <dbReference type="ARBA" id="ARBA00022563"/>
    </source>
</evidence>
<dbReference type="InterPro" id="IPR039429">
    <property type="entry name" value="SHMT-like_dom"/>
</dbReference>
<evidence type="ECO:0000313" key="9">
    <source>
        <dbReference type="EMBL" id="MDT2828113.1"/>
    </source>
</evidence>
<dbReference type="InterPro" id="IPR049943">
    <property type="entry name" value="Ser_HO-MeTrfase-like"/>
</dbReference>
<dbReference type="PANTHER" id="PTHR11680:SF35">
    <property type="entry name" value="SERINE HYDROXYMETHYLTRANSFERASE 1"/>
    <property type="match status" value="1"/>
</dbReference>
<dbReference type="PIRSF" id="PIRSF000412">
    <property type="entry name" value="SHMT"/>
    <property type="match status" value="1"/>
</dbReference>
<keyword evidence="4 7" id="KW-0028">Amino-acid biosynthesis</keyword>
<dbReference type="InterPro" id="IPR019798">
    <property type="entry name" value="Ser_HO-MeTrfase_PLP_BS"/>
</dbReference>
<dbReference type="HAMAP" id="MF_00051">
    <property type="entry name" value="SHMT"/>
    <property type="match status" value="1"/>
</dbReference>
<feature type="binding site" evidence="7">
    <location>
        <position position="116"/>
    </location>
    <ligand>
        <name>(6S)-5,6,7,8-tetrahydrofolate</name>
        <dbReference type="ChEBI" id="CHEBI:57453"/>
    </ligand>
</feature>
<comment type="caution">
    <text evidence="9">The sequence shown here is derived from an EMBL/GenBank/DDBJ whole genome shotgun (WGS) entry which is preliminary data.</text>
</comment>
<keyword evidence="7" id="KW-0963">Cytoplasm</keyword>
<evidence type="ECO:0000256" key="6">
    <source>
        <dbReference type="ARBA" id="ARBA00022898"/>
    </source>
</evidence>
<reference evidence="9 10" key="1">
    <citation type="submission" date="2023-03" db="EMBL/GenBank/DDBJ databases">
        <authorList>
            <person name="Shen W."/>
            <person name="Cai J."/>
        </authorList>
    </citation>
    <scope>NUCLEOTIDE SEQUENCE [LARGE SCALE GENOMIC DNA]</scope>
    <source>
        <strain evidence="9 10">B101</strain>
    </source>
</reference>
<keyword evidence="10" id="KW-1185">Reference proteome</keyword>
<dbReference type="InterPro" id="IPR001085">
    <property type="entry name" value="Ser_HO-MeTrfase"/>
</dbReference>
<comment type="pathway">
    <text evidence="7">One-carbon metabolism; tetrahydrofolate interconversion.</text>
</comment>
<organism evidence="9 10">
    <name type="scientific">Enterococcus viikkiensis</name>
    <dbReference type="NCBI Taxonomy" id="930854"/>
    <lineage>
        <taxon>Bacteria</taxon>
        <taxon>Bacillati</taxon>
        <taxon>Bacillota</taxon>
        <taxon>Bacilli</taxon>
        <taxon>Lactobacillales</taxon>
        <taxon>Enterococcaceae</taxon>
        <taxon>Enterococcus</taxon>
    </lineage>
</organism>
<feature type="modified residue" description="N6-(pyridoxal phosphate)lysine" evidence="7">
    <location>
        <position position="225"/>
    </location>
</feature>
<evidence type="ECO:0000256" key="5">
    <source>
        <dbReference type="ARBA" id="ARBA00022679"/>
    </source>
</evidence>
<dbReference type="SUPFAM" id="SSF53383">
    <property type="entry name" value="PLP-dependent transferases"/>
    <property type="match status" value="1"/>
</dbReference>
<evidence type="ECO:0000259" key="8">
    <source>
        <dbReference type="Pfam" id="PF00464"/>
    </source>
</evidence>
<keyword evidence="5 7" id="KW-0808">Transferase</keyword>
<evidence type="ECO:0000313" key="10">
    <source>
        <dbReference type="Proteomes" id="UP001265301"/>
    </source>
</evidence>
<dbReference type="PANTHER" id="PTHR11680">
    <property type="entry name" value="SERINE HYDROXYMETHYLTRANSFERASE"/>
    <property type="match status" value="1"/>
</dbReference>
<dbReference type="InterPro" id="IPR015421">
    <property type="entry name" value="PyrdxlP-dep_Trfase_major"/>
</dbReference>
<dbReference type="InterPro" id="IPR015424">
    <property type="entry name" value="PyrdxlP-dep_Trfase"/>
</dbReference>
<dbReference type="NCBIfam" id="NF000586">
    <property type="entry name" value="PRK00011.1"/>
    <property type="match status" value="1"/>
</dbReference>
<comment type="pathway">
    <text evidence="7">Amino-acid biosynthesis; glycine biosynthesis; glycine from L-serine: step 1/1.</text>
</comment>